<dbReference type="PANTHER" id="PTHR42957">
    <property type="entry name" value="HELICASE MJ1565-RELATED"/>
    <property type="match status" value="1"/>
</dbReference>
<name>A0A1I0CA39_9FIRM</name>
<dbReference type="Proteomes" id="UP000243819">
    <property type="component" value="Unassembled WGS sequence"/>
</dbReference>
<keyword evidence="2" id="KW-0067">ATP-binding</keyword>
<dbReference type="OrthoDB" id="9806951at2"/>
<sequence length="589" mass="65791">MNEKNNNQQELMIEDNEIFEYNSSVLSEEQTSPDIYKQPILEDQDTINALRASLIKLGFINFDGASVDNSSSEAMVAAEHRKHFRRDVYVGISDKEQNLDFLGRVVEGPFHTPHEVGIDSAITRTTVLHPDRTQFRPSYYVTGTIEILGQLVENERLVPCPTRPRPYSEIYIFPANRLQKFLNIAGDFYLGHLMGYDKVKVLADVNSKNFLPRNIGVFGTVGSGKSNTTQVIIEEAINAGWAVVVVDVEGEYVRMNEPTNDERLIPILKDKFEIRPVGIEDFKVYVPQSGHSDAINPIRFKVPISALDPFVLSDLMELSEPQARLLESIMEKANSIHRSSSSRIGVLAQPNSQTRGYTLQTLIDGLSDGSLVPTKTIESTVGTLRSKLIRLGMSQMLDWNGTNSIPELPVNDLLVGGRLSVLDVSETDDRSRNIAIAYTLQALFDRVIQTSVNESMPNGKVRPKVLVVIEEVHTFVSRNNAAKMRSVLDNLQVISRRGRKRWMSLALVSQQPGHVPDELFELCNTRFIHQLKSASNLTPVKQTTGGVHEALWSNISSLGPGQCLITGAIFNNPLFVEIRPAKTKRMHST</sequence>
<proteinExistence type="predicted"/>
<dbReference type="GO" id="GO:0004386">
    <property type="term" value="F:helicase activity"/>
    <property type="evidence" value="ECO:0007669"/>
    <property type="project" value="UniProtKB-KW"/>
</dbReference>
<keyword evidence="3" id="KW-1185">Reference proteome</keyword>
<evidence type="ECO:0000259" key="1">
    <source>
        <dbReference type="Pfam" id="PF01935"/>
    </source>
</evidence>
<gene>
    <name evidence="2" type="ORF">SAMN03080614_10636</name>
</gene>
<dbReference type="PANTHER" id="PTHR42957:SF2">
    <property type="entry name" value="HELICASE HERA CENTRAL DOMAIN-CONTAINING PROTEIN"/>
    <property type="match status" value="1"/>
</dbReference>
<dbReference type="RefSeq" id="WP_091351416.1">
    <property type="nucleotide sequence ID" value="NZ_FOIF01000063.1"/>
</dbReference>
<dbReference type="SUPFAM" id="SSF52540">
    <property type="entry name" value="P-loop containing nucleoside triphosphate hydrolases"/>
    <property type="match status" value="1"/>
</dbReference>
<dbReference type="Pfam" id="PF01935">
    <property type="entry name" value="DUF87"/>
    <property type="match status" value="1"/>
</dbReference>
<keyword evidence="2" id="KW-0547">Nucleotide-binding</keyword>
<organism evidence="2 3">
    <name type="scientific">Anaerobranca gottschalkii DSM 13577</name>
    <dbReference type="NCBI Taxonomy" id="1120990"/>
    <lineage>
        <taxon>Bacteria</taxon>
        <taxon>Bacillati</taxon>
        <taxon>Bacillota</taxon>
        <taxon>Clostridia</taxon>
        <taxon>Eubacteriales</taxon>
        <taxon>Proteinivoracaceae</taxon>
        <taxon>Anaerobranca</taxon>
    </lineage>
</organism>
<dbReference type="EMBL" id="FOIF01000063">
    <property type="protein sequence ID" value="SET15739.1"/>
    <property type="molecule type" value="Genomic_DNA"/>
</dbReference>
<keyword evidence="2" id="KW-0347">Helicase</keyword>
<dbReference type="InterPro" id="IPR027417">
    <property type="entry name" value="P-loop_NTPase"/>
</dbReference>
<protein>
    <submittedName>
        <fullName evidence="2">DNA helicase HerA, contains HAS-barrel and ATPase domains</fullName>
    </submittedName>
</protein>
<dbReference type="Gene3D" id="3.40.50.300">
    <property type="entry name" value="P-loop containing nucleotide triphosphate hydrolases"/>
    <property type="match status" value="2"/>
</dbReference>
<evidence type="ECO:0000313" key="2">
    <source>
        <dbReference type="EMBL" id="SET15739.1"/>
    </source>
</evidence>
<keyword evidence="2" id="KW-0378">Hydrolase</keyword>
<feature type="domain" description="Helicase HerA central" evidence="1">
    <location>
        <begin position="189"/>
        <end position="441"/>
    </location>
</feature>
<dbReference type="InterPro" id="IPR008571">
    <property type="entry name" value="HerA-like"/>
</dbReference>
<dbReference type="InterPro" id="IPR002789">
    <property type="entry name" value="HerA_central"/>
</dbReference>
<accession>A0A1I0CA39</accession>
<dbReference type="AlphaFoldDB" id="A0A1I0CA39"/>
<reference evidence="3" key="1">
    <citation type="submission" date="2016-10" db="EMBL/GenBank/DDBJ databases">
        <authorList>
            <person name="Varghese N."/>
            <person name="Submissions S."/>
        </authorList>
    </citation>
    <scope>NUCLEOTIDE SEQUENCE [LARGE SCALE GENOMIC DNA]</scope>
    <source>
        <strain evidence="3">DSM 13577</strain>
    </source>
</reference>
<dbReference type="STRING" id="1120990.SAMN03080614_10636"/>
<evidence type="ECO:0000313" key="3">
    <source>
        <dbReference type="Proteomes" id="UP000243819"/>
    </source>
</evidence>